<accession>A0ABT8KWR3</accession>
<dbReference type="InterPro" id="IPR036691">
    <property type="entry name" value="Endo/exonu/phosph_ase_sf"/>
</dbReference>
<dbReference type="RefSeq" id="WP_346755247.1">
    <property type="nucleotide sequence ID" value="NZ_JAUJEA010000015.1"/>
</dbReference>
<evidence type="ECO:0000259" key="1">
    <source>
        <dbReference type="Pfam" id="PF03372"/>
    </source>
</evidence>
<dbReference type="GO" id="GO:0004519">
    <property type="term" value="F:endonuclease activity"/>
    <property type="evidence" value="ECO:0007669"/>
    <property type="project" value="UniProtKB-KW"/>
</dbReference>
<protein>
    <submittedName>
        <fullName evidence="2">Endonuclease/exonuclease/phosphatase family protein</fullName>
    </submittedName>
</protein>
<dbReference type="Gene3D" id="3.60.10.10">
    <property type="entry name" value="Endonuclease/exonuclease/phosphatase"/>
    <property type="match status" value="1"/>
</dbReference>
<evidence type="ECO:0000313" key="2">
    <source>
        <dbReference type="EMBL" id="MDN5205227.1"/>
    </source>
</evidence>
<sequence length="336" mass="38887">MWRIIKFGSLLIIIAFVSFFFWASSSNLHKDDYTNIIPLKNDSSHSLGKDTLSAMTYNIGFLSGMNNNKPLVLEEGLLAKNLISAQNLLKKWQPDVVGFQEIDFNSSRSHNIDQMYAIAKGADYTYTARAINWDKKYIPFPYWPPSVQYGSILSGQGIISIFNIVENQRIVFPKPEENPFYYNAFYIDRVAQIGEVEVQNQILIVINVHLEAYHYKTRVKQAKRLLDIYRKYAREYPVLLLGDFNSAPPFAKNKRKEDQAAKLFFEEPGLRSAITPSVYEEAEDLYLTFDSRDPYVKLDYIFYNSSHIHPIEARVLKEAGEISDHLPVYFSFTLKR</sequence>
<proteinExistence type="predicted"/>
<keyword evidence="3" id="KW-1185">Reference proteome</keyword>
<keyword evidence="2" id="KW-0378">Hydrolase</keyword>
<dbReference type="PANTHER" id="PTHR14859:SF1">
    <property type="entry name" value="PGAP2-INTERACTING PROTEIN"/>
    <property type="match status" value="1"/>
</dbReference>
<keyword evidence="2" id="KW-0255">Endonuclease</keyword>
<name>A0ABT8KWR3_9BACT</name>
<reference evidence="2" key="1">
    <citation type="submission" date="2023-06" db="EMBL/GenBank/DDBJ databases">
        <title>Genomic of Parafulvivirga corallium.</title>
        <authorList>
            <person name="Wang G."/>
        </authorList>
    </citation>
    <scope>NUCLEOTIDE SEQUENCE</scope>
    <source>
        <strain evidence="2">BMA10</strain>
    </source>
</reference>
<dbReference type="InterPro" id="IPR005135">
    <property type="entry name" value="Endo/exonuclease/phosphatase"/>
</dbReference>
<dbReference type="Pfam" id="PF03372">
    <property type="entry name" value="Exo_endo_phos"/>
    <property type="match status" value="1"/>
</dbReference>
<keyword evidence="2" id="KW-0540">Nuclease</keyword>
<organism evidence="2 3">
    <name type="scientific">Splendidivirga corallicola</name>
    <dbReference type="NCBI Taxonomy" id="3051826"/>
    <lineage>
        <taxon>Bacteria</taxon>
        <taxon>Pseudomonadati</taxon>
        <taxon>Bacteroidota</taxon>
        <taxon>Cytophagia</taxon>
        <taxon>Cytophagales</taxon>
        <taxon>Splendidivirgaceae</taxon>
        <taxon>Splendidivirga</taxon>
    </lineage>
</organism>
<dbReference type="EMBL" id="JAUJEA010000015">
    <property type="protein sequence ID" value="MDN5205227.1"/>
    <property type="molecule type" value="Genomic_DNA"/>
</dbReference>
<evidence type="ECO:0000313" key="3">
    <source>
        <dbReference type="Proteomes" id="UP001172082"/>
    </source>
</evidence>
<feature type="domain" description="Endonuclease/exonuclease/phosphatase" evidence="1">
    <location>
        <begin position="55"/>
        <end position="325"/>
    </location>
</feature>
<dbReference type="InterPro" id="IPR051916">
    <property type="entry name" value="GPI-anchor_lipid_remodeler"/>
</dbReference>
<dbReference type="Proteomes" id="UP001172082">
    <property type="component" value="Unassembled WGS sequence"/>
</dbReference>
<gene>
    <name evidence="2" type="ORF">QQ008_27840</name>
</gene>
<dbReference type="SUPFAM" id="SSF56219">
    <property type="entry name" value="DNase I-like"/>
    <property type="match status" value="1"/>
</dbReference>
<dbReference type="PANTHER" id="PTHR14859">
    <property type="entry name" value="CALCOFLUOR WHITE HYPERSENSITIVE PROTEIN PRECURSOR"/>
    <property type="match status" value="1"/>
</dbReference>
<comment type="caution">
    <text evidence="2">The sequence shown here is derived from an EMBL/GenBank/DDBJ whole genome shotgun (WGS) entry which is preliminary data.</text>
</comment>